<evidence type="ECO:0000259" key="6">
    <source>
        <dbReference type="PROSITE" id="PS51296"/>
    </source>
</evidence>
<keyword evidence="2" id="KW-0479">Metal-binding</keyword>
<dbReference type="PANTHER" id="PTHR21266:SF60">
    <property type="entry name" value="3-KETOSTEROID-9-ALPHA-MONOOXYGENASE, OXYGENASE COMPONENT"/>
    <property type="match status" value="1"/>
</dbReference>
<dbReference type="Pfam" id="PF00355">
    <property type="entry name" value="Rieske"/>
    <property type="match status" value="1"/>
</dbReference>
<reference evidence="7 8" key="1">
    <citation type="journal article" date="2014" name="Int. J. Syst. Evol. Microbiol.">
        <title>Complete genome sequence of Corynebacterium casei LMG S-19264T (=DSM 44701T), isolated from a smear-ripened cheese.</title>
        <authorList>
            <consortium name="US DOE Joint Genome Institute (JGI-PGF)"/>
            <person name="Walter F."/>
            <person name="Albersmeier A."/>
            <person name="Kalinowski J."/>
            <person name="Ruckert C."/>
        </authorList>
    </citation>
    <scope>NUCLEOTIDE SEQUENCE [LARGE SCALE GENOMIC DNA]</scope>
    <source>
        <strain evidence="7 8">NBRC 111766</strain>
    </source>
</reference>
<evidence type="ECO:0000256" key="2">
    <source>
        <dbReference type="ARBA" id="ARBA00022723"/>
    </source>
</evidence>
<dbReference type="InterPro" id="IPR050584">
    <property type="entry name" value="Cholesterol_7-desaturase"/>
</dbReference>
<dbReference type="Gene3D" id="2.102.10.10">
    <property type="entry name" value="Rieske [2Fe-2S] iron-sulphur domain"/>
    <property type="match status" value="1"/>
</dbReference>
<feature type="domain" description="Rieske" evidence="6">
    <location>
        <begin position="4"/>
        <end position="108"/>
    </location>
</feature>
<dbReference type="SUPFAM" id="SSF50022">
    <property type="entry name" value="ISP domain"/>
    <property type="match status" value="1"/>
</dbReference>
<dbReference type="PROSITE" id="PS51296">
    <property type="entry name" value="RIESKE"/>
    <property type="match status" value="1"/>
</dbReference>
<evidence type="ECO:0000256" key="1">
    <source>
        <dbReference type="ARBA" id="ARBA00022714"/>
    </source>
</evidence>
<dbReference type="RefSeq" id="WP_284324818.1">
    <property type="nucleotide sequence ID" value="NZ_BSPP01000005.1"/>
</dbReference>
<evidence type="ECO:0000313" key="7">
    <source>
        <dbReference type="EMBL" id="GLS86598.1"/>
    </source>
</evidence>
<keyword evidence="5" id="KW-0411">Iron-sulfur</keyword>
<accession>A0AA37WZH5</accession>
<keyword evidence="4" id="KW-0408">Iron</keyword>
<dbReference type="InterPro" id="IPR036922">
    <property type="entry name" value="Rieske_2Fe-2S_sf"/>
</dbReference>
<protein>
    <recommendedName>
        <fullName evidence="6">Rieske domain-containing protein</fullName>
    </recommendedName>
</protein>
<name>A0AA37WZH5_9RHOB</name>
<dbReference type="AlphaFoldDB" id="A0AA37WZH5"/>
<dbReference type="GO" id="GO:0016491">
    <property type="term" value="F:oxidoreductase activity"/>
    <property type="evidence" value="ECO:0007669"/>
    <property type="project" value="UniProtKB-KW"/>
</dbReference>
<dbReference type="PROSITE" id="PS00570">
    <property type="entry name" value="RING_HYDROXYL_ALPHA"/>
    <property type="match status" value="1"/>
</dbReference>
<evidence type="ECO:0000313" key="8">
    <source>
        <dbReference type="Proteomes" id="UP001157355"/>
    </source>
</evidence>
<dbReference type="GO" id="GO:0051537">
    <property type="term" value="F:2 iron, 2 sulfur cluster binding"/>
    <property type="evidence" value="ECO:0007669"/>
    <property type="project" value="UniProtKB-KW"/>
</dbReference>
<dbReference type="PANTHER" id="PTHR21266">
    <property type="entry name" value="IRON-SULFUR DOMAIN CONTAINING PROTEIN"/>
    <property type="match status" value="1"/>
</dbReference>
<dbReference type="GO" id="GO:0005506">
    <property type="term" value="F:iron ion binding"/>
    <property type="evidence" value="ECO:0007669"/>
    <property type="project" value="InterPro"/>
</dbReference>
<dbReference type="Proteomes" id="UP001157355">
    <property type="component" value="Unassembled WGS sequence"/>
</dbReference>
<keyword evidence="1" id="KW-0001">2Fe-2S</keyword>
<keyword evidence="8" id="KW-1185">Reference proteome</keyword>
<dbReference type="InterPro" id="IPR015881">
    <property type="entry name" value="ARHD_Rieske_2Fe_2S"/>
</dbReference>
<dbReference type="EMBL" id="BSPP01000005">
    <property type="protein sequence ID" value="GLS86598.1"/>
    <property type="molecule type" value="Genomic_DNA"/>
</dbReference>
<gene>
    <name evidence="7" type="ORF">GCM10010873_15720</name>
</gene>
<comment type="caution">
    <text evidence="7">The sequence shown here is derived from an EMBL/GenBank/DDBJ whole genome shotgun (WGS) entry which is preliminary data.</text>
</comment>
<evidence type="ECO:0000256" key="4">
    <source>
        <dbReference type="ARBA" id="ARBA00023004"/>
    </source>
</evidence>
<keyword evidence="3" id="KW-0560">Oxidoreductase</keyword>
<sequence length="204" mass="21233">MTMWVANGLSQDLPSGVVMAGNWQGAELAIWRSVSGRLAAWGDRCPHRGMRLSHGFVRGETLSCIYHGWTYGSDGACSKIPAHPTMVPPAAIKAEVYQCVEADGVIWVGPAGPEADLPDLSGMVAVRSVSVLGDVAALTRALPGFVADGALWRGQVGGVSVSLVVQARGAGLGLHALCGAAAHRVAVSRWLDGVVQLVEQEALT</sequence>
<organism evidence="7 8">
    <name type="scientific">Cypionkella aquatica</name>
    <dbReference type="NCBI Taxonomy" id="1756042"/>
    <lineage>
        <taxon>Bacteria</taxon>
        <taxon>Pseudomonadati</taxon>
        <taxon>Pseudomonadota</taxon>
        <taxon>Alphaproteobacteria</taxon>
        <taxon>Rhodobacterales</taxon>
        <taxon>Paracoccaceae</taxon>
        <taxon>Cypionkella</taxon>
    </lineage>
</organism>
<evidence type="ECO:0000256" key="5">
    <source>
        <dbReference type="ARBA" id="ARBA00023014"/>
    </source>
</evidence>
<evidence type="ECO:0000256" key="3">
    <source>
        <dbReference type="ARBA" id="ARBA00023002"/>
    </source>
</evidence>
<proteinExistence type="predicted"/>
<dbReference type="InterPro" id="IPR017941">
    <property type="entry name" value="Rieske_2Fe-2S"/>
</dbReference>